<feature type="repeat" description="RCC1" evidence="2">
    <location>
        <begin position="99"/>
        <end position="155"/>
    </location>
</feature>
<feature type="region of interest" description="Disordered" evidence="3">
    <location>
        <begin position="1"/>
        <end position="23"/>
    </location>
</feature>
<dbReference type="PANTHER" id="PTHR22870:SF360">
    <property type="entry name" value="ULTRAVIOLET-B RECEPTOR UVR8"/>
    <property type="match status" value="1"/>
</dbReference>
<dbReference type="PROSITE" id="PS50012">
    <property type="entry name" value="RCC1_3"/>
    <property type="match status" value="3"/>
</dbReference>
<feature type="repeat" description="RCC1" evidence="2">
    <location>
        <begin position="156"/>
        <end position="234"/>
    </location>
</feature>
<protein>
    <submittedName>
        <fullName evidence="4">Uncharacterized protein</fullName>
    </submittedName>
</protein>
<gene>
    <name evidence="4" type="ORF">CLEI1391_LOCUS10995</name>
</gene>
<reference evidence="4" key="1">
    <citation type="submission" date="2021-01" db="EMBL/GenBank/DDBJ databases">
        <authorList>
            <person name="Corre E."/>
            <person name="Pelletier E."/>
            <person name="Niang G."/>
            <person name="Scheremetjew M."/>
            <person name="Finn R."/>
            <person name="Kale V."/>
            <person name="Holt S."/>
            <person name="Cochrane G."/>
            <person name="Meng A."/>
            <person name="Brown T."/>
            <person name="Cohen L."/>
        </authorList>
    </citation>
    <scope>NUCLEOTIDE SEQUENCE</scope>
    <source>
        <strain evidence="4">SAG 11-49</strain>
    </source>
</reference>
<feature type="repeat" description="RCC1" evidence="2">
    <location>
        <begin position="46"/>
        <end position="97"/>
    </location>
</feature>
<keyword evidence="1" id="KW-0677">Repeat</keyword>
<proteinExistence type="predicted"/>
<organism evidence="4">
    <name type="scientific">Chlamydomonas leiostraca</name>
    <dbReference type="NCBI Taxonomy" id="1034604"/>
    <lineage>
        <taxon>Eukaryota</taxon>
        <taxon>Viridiplantae</taxon>
        <taxon>Chlorophyta</taxon>
        <taxon>core chlorophytes</taxon>
        <taxon>Chlorophyceae</taxon>
        <taxon>CS clade</taxon>
        <taxon>Chlamydomonadales</taxon>
        <taxon>Chlamydomonadaceae</taxon>
        <taxon>Chlamydomonas</taxon>
    </lineage>
</organism>
<dbReference type="AlphaFoldDB" id="A0A7S0WTF2"/>
<dbReference type="InterPro" id="IPR000408">
    <property type="entry name" value="Reg_chr_condens"/>
</dbReference>
<dbReference type="InterPro" id="IPR009091">
    <property type="entry name" value="RCC1/BLIP-II"/>
</dbReference>
<dbReference type="EMBL" id="HBFB01019567">
    <property type="protein sequence ID" value="CAD8683027.1"/>
    <property type="molecule type" value="Transcribed_RNA"/>
</dbReference>
<accession>A0A7S0WTF2</accession>
<feature type="region of interest" description="Disordered" evidence="3">
    <location>
        <begin position="173"/>
        <end position="193"/>
    </location>
</feature>
<name>A0A7S0WTF2_9CHLO</name>
<dbReference type="PANTHER" id="PTHR22870">
    <property type="entry name" value="REGULATOR OF CHROMOSOME CONDENSATION"/>
    <property type="match status" value="1"/>
</dbReference>
<dbReference type="Gene3D" id="2.130.10.30">
    <property type="entry name" value="Regulator of chromosome condensation 1/beta-lactamase-inhibitor protein II"/>
    <property type="match status" value="2"/>
</dbReference>
<sequence>MGRAGGGLNIVPSPRRLRGGPLGTGAARASQIVAGAFTSGLVGACGRVWTWGHGGTWALGHGEQLHEFAPRQLLALSDYKITSLALGQSHAMAAPHDGRKVFVWGTDSFGTLGYGDGNWQQLPFAVPQELKTLAPEIRTKSVSVGWQHSALVDQGGALYTWGWSGAANSDRSWLDGGGGQLGQGDDRDRWEPTPVSRLHTSEQRFYDLRMSYVKPWRVVQVSAGRTHTAAVIDVELDMRDLA</sequence>
<dbReference type="Pfam" id="PF00415">
    <property type="entry name" value="RCC1"/>
    <property type="match status" value="3"/>
</dbReference>
<dbReference type="InterPro" id="IPR051210">
    <property type="entry name" value="Ub_ligase/GEF_domain"/>
</dbReference>
<evidence type="ECO:0000256" key="2">
    <source>
        <dbReference type="PROSITE-ProRule" id="PRU00235"/>
    </source>
</evidence>
<evidence type="ECO:0000256" key="1">
    <source>
        <dbReference type="ARBA" id="ARBA00022737"/>
    </source>
</evidence>
<dbReference type="SUPFAM" id="SSF50985">
    <property type="entry name" value="RCC1/BLIP-II"/>
    <property type="match status" value="1"/>
</dbReference>
<evidence type="ECO:0000313" key="4">
    <source>
        <dbReference type="EMBL" id="CAD8683027.1"/>
    </source>
</evidence>
<evidence type="ECO:0000256" key="3">
    <source>
        <dbReference type="SAM" id="MobiDB-lite"/>
    </source>
</evidence>